<protein>
    <submittedName>
        <fullName evidence="1">Uncharacterized protein</fullName>
    </submittedName>
</protein>
<proteinExistence type="predicted"/>
<evidence type="ECO:0000313" key="1">
    <source>
        <dbReference type="EMBL" id="TYC17706.1"/>
    </source>
</evidence>
<dbReference type="AlphaFoldDB" id="A0A5D0UIS2"/>
<dbReference type="OrthoDB" id="2596042at2"/>
<name>A0A5D0UIS2_9ACTN</name>
<dbReference type="RefSeq" id="WP_148348847.1">
    <property type="nucleotide sequence ID" value="NZ_JBHSBF010000003.1"/>
</dbReference>
<accession>A0A5D0UIS2</accession>
<reference evidence="1 2" key="1">
    <citation type="submission" date="2019-08" db="EMBL/GenBank/DDBJ databases">
        <title>Actinomadura sp. nov. CYP1-5 isolated from mountain soil.</title>
        <authorList>
            <person name="Songsumanus A."/>
            <person name="Kuncharoen N."/>
            <person name="Kudo T."/>
            <person name="Yuki M."/>
            <person name="Igarashi Y."/>
            <person name="Tanasupawat S."/>
        </authorList>
    </citation>
    <scope>NUCLEOTIDE SEQUENCE [LARGE SCALE GENOMIC DNA]</scope>
    <source>
        <strain evidence="1 2">GKU157</strain>
    </source>
</reference>
<dbReference type="Proteomes" id="UP000322634">
    <property type="component" value="Unassembled WGS sequence"/>
</dbReference>
<gene>
    <name evidence="1" type="ORF">FXF65_06935</name>
</gene>
<evidence type="ECO:0000313" key="2">
    <source>
        <dbReference type="Proteomes" id="UP000322634"/>
    </source>
</evidence>
<organism evidence="1 2">
    <name type="scientific">Actinomadura syzygii</name>
    <dbReference type="NCBI Taxonomy" id="1427538"/>
    <lineage>
        <taxon>Bacteria</taxon>
        <taxon>Bacillati</taxon>
        <taxon>Actinomycetota</taxon>
        <taxon>Actinomycetes</taxon>
        <taxon>Streptosporangiales</taxon>
        <taxon>Thermomonosporaceae</taxon>
        <taxon>Actinomadura</taxon>
    </lineage>
</organism>
<comment type="caution">
    <text evidence="1">The sequence shown here is derived from an EMBL/GenBank/DDBJ whole genome shotgun (WGS) entry which is preliminary data.</text>
</comment>
<keyword evidence="2" id="KW-1185">Reference proteome</keyword>
<dbReference type="EMBL" id="VSFF01000002">
    <property type="protein sequence ID" value="TYC17706.1"/>
    <property type="molecule type" value="Genomic_DNA"/>
</dbReference>
<sequence length="190" mass="20882">MRRLARLVPDGLAEPLARALRGSEPAARDLARDLVAEISALLERKGPEADDLVGRRARIHANGFLKMVLAGADEWTSPELDGHKLVLHAGYEVQPRRRAVLDRGFVATMSAGTVFHLNETELHRVTRAGPDISATLFLQGPPVRPSTNVYMPILDERTASVMTGRKETIEEKVRYLSASAVCRLVKDLLG</sequence>